<accession>A0A367XLD3</accession>
<feature type="transmembrane region" description="Helical" evidence="1">
    <location>
        <begin position="139"/>
        <end position="164"/>
    </location>
</feature>
<comment type="caution">
    <text evidence="2">The sequence shown here is derived from an EMBL/GenBank/DDBJ whole genome shotgun (WGS) entry which is preliminary data.</text>
</comment>
<dbReference type="AlphaFoldDB" id="A0A367XLD3"/>
<reference evidence="2 3" key="1">
    <citation type="submission" date="2018-06" db="EMBL/GenBank/DDBJ databases">
        <title>Whole genome sequencing of Candida tropicalis (genome annotated by CSBL at Korea University).</title>
        <authorList>
            <person name="Ahn J."/>
        </authorList>
    </citation>
    <scope>NUCLEOTIDE SEQUENCE [LARGE SCALE GENOMIC DNA]</scope>
    <source>
        <strain evidence="2 3">ATCC 20962</strain>
    </source>
</reference>
<gene>
    <name evidence="2" type="ORF">Cantr_04659</name>
</gene>
<keyword evidence="3" id="KW-1185">Reference proteome</keyword>
<dbReference type="OrthoDB" id="4014264at2759"/>
<evidence type="ECO:0000313" key="3">
    <source>
        <dbReference type="Proteomes" id="UP000253472"/>
    </source>
</evidence>
<dbReference type="EMBL" id="QLNQ01000030">
    <property type="protein sequence ID" value="RCK54368.1"/>
    <property type="molecule type" value="Genomic_DNA"/>
</dbReference>
<protein>
    <submittedName>
        <fullName evidence="2">Uncharacterized protein</fullName>
    </submittedName>
</protein>
<proteinExistence type="predicted"/>
<keyword evidence="1" id="KW-1133">Transmembrane helix</keyword>
<evidence type="ECO:0000256" key="1">
    <source>
        <dbReference type="SAM" id="Phobius"/>
    </source>
</evidence>
<name>A0A367XLD3_9ASCO</name>
<dbReference type="Proteomes" id="UP000253472">
    <property type="component" value="Unassembled WGS sequence"/>
</dbReference>
<sequence length="270" mass="30209">MHIFLLCPIVVVAVFIDLDTQNVTDVDYYSILNRSLVTPLVLQILFWKNPKTIISFNDTNTTIIPADEILVTPADKLCTIRNLKFAEVAYVRRTIHNVLIPLTPCVTRFDAVNPSVLNGSSFAPVGVAMNHRTAISLRLSLGIGFSLGEAVLINAITMGFTFGYKLTVKLTKQRMIDTTVGCYLNHAGLSTRVFGYIPTLEVTPRIRKIIYDRKKVVVDHAWEDLPPRKALMDSTVRTLCDIGNREELDCDAKNGEVMDKNGNQLSWNIL</sequence>
<keyword evidence="1" id="KW-0812">Transmembrane</keyword>
<organism evidence="2 3">
    <name type="scientific">Candida viswanathii</name>
    <dbReference type="NCBI Taxonomy" id="5486"/>
    <lineage>
        <taxon>Eukaryota</taxon>
        <taxon>Fungi</taxon>
        <taxon>Dikarya</taxon>
        <taxon>Ascomycota</taxon>
        <taxon>Saccharomycotina</taxon>
        <taxon>Pichiomycetes</taxon>
        <taxon>Debaryomycetaceae</taxon>
        <taxon>Candida/Lodderomyces clade</taxon>
        <taxon>Candida</taxon>
    </lineage>
</organism>
<evidence type="ECO:0000313" key="2">
    <source>
        <dbReference type="EMBL" id="RCK54368.1"/>
    </source>
</evidence>
<keyword evidence="1" id="KW-0472">Membrane</keyword>